<evidence type="ECO:0000313" key="2">
    <source>
        <dbReference type="EMBL" id="KRW98114.1"/>
    </source>
</evidence>
<evidence type="ECO:0000256" key="1">
    <source>
        <dbReference type="SAM" id="Phobius"/>
    </source>
</evidence>
<protein>
    <recommendedName>
        <fullName evidence="4">Transmembrane protein</fullName>
    </recommendedName>
</protein>
<feature type="transmembrane region" description="Helical" evidence="1">
    <location>
        <begin position="143"/>
        <end position="164"/>
    </location>
</feature>
<dbReference type="EMBL" id="LDAU01000273">
    <property type="protein sequence ID" value="KRW98114.1"/>
    <property type="molecule type" value="Genomic_DNA"/>
</dbReference>
<accession>A0A0V0Q793</accession>
<keyword evidence="3" id="KW-1185">Reference proteome</keyword>
<comment type="caution">
    <text evidence="2">The sequence shown here is derived from an EMBL/GenBank/DDBJ whole genome shotgun (WGS) entry which is preliminary data.</text>
</comment>
<evidence type="ECO:0008006" key="4">
    <source>
        <dbReference type="Google" id="ProtNLM"/>
    </source>
</evidence>
<feature type="transmembrane region" description="Helical" evidence="1">
    <location>
        <begin position="233"/>
        <end position="251"/>
    </location>
</feature>
<dbReference type="InParanoid" id="A0A0V0Q793"/>
<reference evidence="2 3" key="1">
    <citation type="journal article" date="2015" name="Sci. Rep.">
        <title>Genome of the facultative scuticociliatosis pathogen Pseudocohnilembus persalinus provides insight into its virulence through horizontal gene transfer.</title>
        <authorList>
            <person name="Xiong J."/>
            <person name="Wang G."/>
            <person name="Cheng J."/>
            <person name="Tian M."/>
            <person name="Pan X."/>
            <person name="Warren A."/>
            <person name="Jiang C."/>
            <person name="Yuan D."/>
            <person name="Miao W."/>
        </authorList>
    </citation>
    <scope>NUCLEOTIDE SEQUENCE [LARGE SCALE GENOMIC DNA]</scope>
    <source>
        <strain evidence="2">36N120E</strain>
    </source>
</reference>
<proteinExistence type="predicted"/>
<keyword evidence="1" id="KW-0472">Membrane</keyword>
<organism evidence="2 3">
    <name type="scientific">Pseudocohnilembus persalinus</name>
    <name type="common">Ciliate</name>
    <dbReference type="NCBI Taxonomy" id="266149"/>
    <lineage>
        <taxon>Eukaryota</taxon>
        <taxon>Sar</taxon>
        <taxon>Alveolata</taxon>
        <taxon>Ciliophora</taxon>
        <taxon>Intramacronucleata</taxon>
        <taxon>Oligohymenophorea</taxon>
        <taxon>Scuticociliatia</taxon>
        <taxon>Philasterida</taxon>
        <taxon>Pseudocohnilembidae</taxon>
        <taxon>Pseudocohnilembus</taxon>
    </lineage>
</organism>
<evidence type="ECO:0000313" key="3">
    <source>
        <dbReference type="Proteomes" id="UP000054937"/>
    </source>
</evidence>
<sequence length="312" mass="36875">MNFDFKNQKPSQNSEINIDIITSPKNNAHSDRQILNADQPIKEEKINQITGIFQQLFGKRDNLAEKTNLDQIDDLYFKKQQKKQEQENPIIYKINNKKESFFRLFLGLLQLTCILLDFKMHTVLNALQVKKIAESNNQANLDIQVYVLWVYTMMTLLASHLTWYRLPLKRKYFLPDRKRVQMQQKQKNKKFNFLELFTGKKTSSKNNKSAQQSIIPEETKCQKFSVFLSSLNGYLFAFFSMIGLPPIYYYFYSFFTNRGDQDIDQFLYSQTGSRKVWAHLQSVMSTFLSCHYIFTNRDNGYIGLRTCKINIQ</sequence>
<dbReference type="AlphaFoldDB" id="A0A0V0Q793"/>
<keyword evidence="1" id="KW-1133">Transmembrane helix</keyword>
<dbReference type="Proteomes" id="UP000054937">
    <property type="component" value="Unassembled WGS sequence"/>
</dbReference>
<keyword evidence="1" id="KW-0812">Transmembrane</keyword>
<gene>
    <name evidence="2" type="ORF">PPERSA_08277</name>
</gene>
<name>A0A0V0Q793_PSEPJ</name>